<gene>
    <name evidence="10" type="ORF">IV203_002226</name>
</gene>
<dbReference type="InterPro" id="IPR000719">
    <property type="entry name" value="Prot_kinase_dom"/>
</dbReference>
<dbReference type="PROSITE" id="PS50011">
    <property type="entry name" value="PROTEIN_KINASE_DOM"/>
    <property type="match status" value="1"/>
</dbReference>
<evidence type="ECO:0000259" key="9">
    <source>
        <dbReference type="PROSITE" id="PS50011"/>
    </source>
</evidence>
<feature type="compositionally biased region" description="Low complexity" evidence="8">
    <location>
        <begin position="271"/>
        <end position="303"/>
    </location>
</feature>
<evidence type="ECO:0000256" key="3">
    <source>
        <dbReference type="ARBA" id="ARBA00022777"/>
    </source>
</evidence>
<feature type="domain" description="Protein kinase" evidence="9">
    <location>
        <begin position="716"/>
        <end position="969"/>
    </location>
</feature>
<feature type="binding site" evidence="7">
    <location>
        <position position="752"/>
    </location>
    <ligand>
        <name>ATP</name>
        <dbReference type="ChEBI" id="CHEBI:30616"/>
    </ligand>
</feature>
<dbReference type="OrthoDB" id="5337378at2759"/>
<proteinExistence type="inferred from homology"/>
<dbReference type="GO" id="GO:0005634">
    <property type="term" value="C:nucleus"/>
    <property type="evidence" value="ECO:0007669"/>
    <property type="project" value="TreeGrafter"/>
</dbReference>
<evidence type="ECO:0000313" key="10">
    <source>
        <dbReference type="EMBL" id="KAG7357538.1"/>
    </source>
</evidence>
<evidence type="ECO:0000256" key="6">
    <source>
        <dbReference type="ARBA" id="ARBA00037982"/>
    </source>
</evidence>
<reference evidence="10" key="2">
    <citation type="submission" date="2021-04" db="EMBL/GenBank/DDBJ databases">
        <authorList>
            <person name="Podell S."/>
        </authorList>
    </citation>
    <scope>NUCLEOTIDE SEQUENCE</scope>
    <source>
        <strain evidence="10">Hildebrandi</strain>
    </source>
</reference>
<dbReference type="PROSITE" id="PS00108">
    <property type="entry name" value="PROTEIN_KINASE_ST"/>
    <property type="match status" value="1"/>
</dbReference>
<dbReference type="InterPro" id="IPR017441">
    <property type="entry name" value="Protein_kinase_ATP_BS"/>
</dbReference>
<evidence type="ECO:0000313" key="11">
    <source>
        <dbReference type="Proteomes" id="UP000693970"/>
    </source>
</evidence>
<accession>A0A9K3PSC8</accession>
<keyword evidence="11" id="KW-1185">Reference proteome</keyword>
<keyword evidence="4 7" id="KW-0067">ATP-binding</keyword>
<feature type="compositionally biased region" description="Polar residues" evidence="8">
    <location>
        <begin position="413"/>
        <end position="425"/>
    </location>
</feature>
<evidence type="ECO:0000256" key="8">
    <source>
        <dbReference type="SAM" id="MobiDB-lite"/>
    </source>
</evidence>
<feature type="compositionally biased region" description="Basic and acidic residues" evidence="8">
    <location>
        <begin position="108"/>
        <end position="117"/>
    </location>
</feature>
<keyword evidence="3 10" id="KW-0418">Kinase</keyword>
<feature type="compositionally biased region" description="Acidic residues" evidence="8">
    <location>
        <begin position="118"/>
        <end position="132"/>
    </location>
</feature>
<evidence type="ECO:0000256" key="4">
    <source>
        <dbReference type="ARBA" id="ARBA00022840"/>
    </source>
</evidence>
<organism evidence="10 11">
    <name type="scientific">Nitzschia inconspicua</name>
    <dbReference type="NCBI Taxonomy" id="303405"/>
    <lineage>
        <taxon>Eukaryota</taxon>
        <taxon>Sar</taxon>
        <taxon>Stramenopiles</taxon>
        <taxon>Ochrophyta</taxon>
        <taxon>Bacillariophyta</taxon>
        <taxon>Bacillariophyceae</taxon>
        <taxon>Bacillariophycidae</taxon>
        <taxon>Bacillariales</taxon>
        <taxon>Bacillariaceae</taxon>
        <taxon>Nitzschia</taxon>
    </lineage>
</organism>
<dbReference type="PANTHER" id="PTHR11042:SF185">
    <property type="entry name" value="WEE1-LIKE PROTEIN KINASE"/>
    <property type="match status" value="1"/>
</dbReference>
<reference evidence="10" key="1">
    <citation type="journal article" date="2021" name="Sci. Rep.">
        <title>Diploid genomic architecture of Nitzschia inconspicua, an elite biomass production diatom.</title>
        <authorList>
            <person name="Oliver A."/>
            <person name="Podell S."/>
            <person name="Pinowska A."/>
            <person name="Traller J.C."/>
            <person name="Smith S.R."/>
            <person name="McClure R."/>
            <person name="Beliaev A."/>
            <person name="Bohutskyi P."/>
            <person name="Hill E.A."/>
            <person name="Rabines A."/>
            <person name="Zheng H."/>
            <person name="Allen L.Z."/>
            <person name="Kuo A."/>
            <person name="Grigoriev I.V."/>
            <person name="Allen A.E."/>
            <person name="Hazlebeck D."/>
            <person name="Allen E.E."/>
        </authorList>
    </citation>
    <scope>NUCLEOTIDE SEQUENCE</scope>
    <source>
        <strain evidence="10">Hildebrandi</strain>
    </source>
</reference>
<feature type="compositionally biased region" description="Low complexity" evidence="8">
    <location>
        <begin position="68"/>
        <end position="106"/>
    </location>
</feature>
<name>A0A9K3PSC8_9STRA</name>
<dbReference type="Pfam" id="PF00069">
    <property type="entry name" value="Pkinase"/>
    <property type="match status" value="1"/>
</dbReference>
<dbReference type="GO" id="GO:0017148">
    <property type="term" value="P:negative regulation of translation"/>
    <property type="evidence" value="ECO:0007669"/>
    <property type="project" value="UniProtKB-KW"/>
</dbReference>
<feature type="compositionally biased region" description="Low complexity" evidence="8">
    <location>
        <begin position="194"/>
        <end position="215"/>
    </location>
</feature>
<protein>
    <submittedName>
        <fullName evidence="10">Protein kinase domain containing protein</fullName>
    </submittedName>
</protein>
<dbReference type="PANTHER" id="PTHR11042">
    <property type="entry name" value="EUKARYOTIC TRANSLATION INITIATION FACTOR 2-ALPHA KINASE EIF2-ALPHA KINASE -RELATED"/>
    <property type="match status" value="1"/>
</dbReference>
<keyword evidence="1" id="KW-0808">Transferase</keyword>
<evidence type="ECO:0000256" key="5">
    <source>
        <dbReference type="ARBA" id="ARBA00023193"/>
    </source>
</evidence>
<comment type="caution">
    <text evidence="10">The sequence shown here is derived from an EMBL/GenBank/DDBJ whole genome shotgun (WGS) entry which is preliminary data.</text>
</comment>
<feature type="region of interest" description="Disordered" evidence="8">
    <location>
        <begin position="458"/>
        <end position="477"/>
    </location>
</feature>
<evidence type="ECO:0000256" key="1">
    <source>
        <dbReference type="ARBA" id="ARBA00022679"/>
    </source>
</evidence>
<dbReference type="InterPro" id="IPR050339">
    <property type="entry name" value="CC_SR_Kinase"/>
</dbReference>
<evidence type="ECO:0000256" key="7">
    <source>
        <dbReference type="PROSITE-ProRule" id="PRU10141"/>
    </source>
</evidence>
<dbReference type="SMART" id="SM00220">
    <property type="entry name" value="S_TKc"/>
    <property type="match status" value="1"/>
</dbReference>
<comment type="similarity">
    <text evidence="6">Belongs to the protein kinase superfamily. Ser/Thr protein kinase family. GCN2 subfamily.</text>
</comment>
<feature type="region of interest" description="Disordered" evidence="8">
    <location>
        <begin position="346"/>
        <end position="370"/>
    </location>
</feature>
<dbReference type="GO" id="GO:0005737">
    <property type="term" value="C:cytoplasm"/>
    <property type="evidence" value="ECO:0007669"/>
    <property type="project" value="TreeGrafter"/>
</dbReference>
<dbReference type="PROSITE" id="PS00107">
    <property type="entry name" value="PROTEIN_KINASE_ATP"/>
    <property type="match status" value="1"/>
</dbReference>
<evidence type="ECO:0000256" key="2">
    <source>
        <dbReference type="ARBA" id="ARBA00022741"/>
    </source>
</evidence>
<dbReference type="InterPro" id="IPR008271">
    <property type="entry name" value="Ser/Thr_kinase_AS"/>
</dbReference>
<feature type="compositionally biased region" description="Low complexity" evidence="8">
    <location>
        <begin position="23"/>
        <end position="61"/>
    </location>
</feature>
<feature type="compositionally biased region" description="Low complexity" evidence="8">
    <location>
        <begin position="583"/>
        <end position="596"/>
    </location>
</feature>
<feature type="compositionally biased region" description="Gly residues" evidence="8">
    <location>
        <begin position="1"/>
        <end position="10"/>
    </location>
</feature>
<dbReference type="GO" id="GO:0004713">
    <property type="term" value="F:protein tyrosine kinase activity"/>
    <property type="evidence" value="ECO:0007669"/>
    <property type="project" value="TreeGrafter"/>
</dbReference>
<keyword evidence="2 7" id="KW-0547">Nucleotide-binding</keyword>
<feature type="region of interest" description="Disordered" evidence="8">
    <location>
        <begin position="1"/>
        <end position="234"/>
    </location>
</feature>
<dbReference type="AlphaFoldDB" id="A0A9K3PSC8"/>
<dbReference type="GO" id="GO:0005524">
    <property type="term" value="F:ATP binding"/>
    <property type="evidence" value="ECO:0007669"/>
    <property type="project" value="UniProtKB-UniRule"/>
</dbReference>
<keyword evidence="5" id="KW-0652">Protein synthesis inhibitor</keyword>
<dbReference type="Proteomes" id="UP000693970">
    <property type="component" value="Unassembled WGS sequence"/>
</dbReference>
<dbReference type="EMBL" id="JAGRRH010000015">
    <property type="protein sequence ID" value="KAG7357538.1"/>
    <property type="molecule type" value="Genomic_DNA"/>
</dbReference>
<feature type="region of interest" description="Disordered" evidence="8">
    <location>
        <begin position="413"/>
        <end position="432"/>
    </location>
</feature>
<feature type="region of interest" description="Disordered" evidence="8">
    <location>
        <begin position="270"/>
        <end position="305"/>
    </location>
</feature>
<feature type="region of interest" description="Disordered" evidence="8">
    <location>
        <begin position="576"/>
        <end position="688"/>
    </location>
</feature>
<sequence>MTSTTGGGGCSDVDVSMDDDGHSVNTVNTVNTSNNNNNNSSSMNQNNNNNNNNNTSVNTSNECMSIASPPRTVMRTVTRRSLTTTAAATSTSTTTTTTGGPSLSASVRSERFRSRLFEEEEDDDDDDEEEEDHLVPPFLHHRKPSTIKPMSLNLDFDAQAGDSDDDEANHKASQKGRSTNMMLVSRNRSHHHSLNTSSSSLTAPLNHSASAASAAPPTKTPHRPSNAVRKRSAEQYDLYTKQSLSFERDDHDNNDDDDVFSAAESPVDMYASPHISPASPPSTESRSSNNNNSNNNNNPSRISMYRSPSCMQKHVRTNVGNSQNLSFHKSPSSFVTLDGRTVQSKNPFSPMIFDEHPTPGSMMDTTTTTSSSTHISSARAKMELRSSPSSTSNANESLFLNMNDSSLSLPASLSGRTNGTANNGTPGDGPRMLLPRHTLHKRDTNKHIHNHPPLSMMEGLTPINPQQQQQQQQLPKEDLQIQQEQQHKELYYTRDGYPERTGRYSFTGSPIKEHLEATVHKERNNNSDTDNNNNNVPSNVCTNIHKIRRRTKGDDVVAAAAHGEPSWKRHGIYIRTNNHHDNNNNNNNNSNNFLNDSPDDHISPTDVANFPLFRPTPSDTKTLPPTPSKPVRRPPSKRYTPIRKSTGPPPTPMPVIRRARSFDDDDFGDAPERPGARRHSSGSTMDYLSLSPGGEGGQVHLTAATGPPPSRFYSDFDIISELGNGSFGNVYKVLSRLDGCMYAIKVAHRPAKGMADKDRMLKEVYALAALSDQADTATFHIVRYHQAWMEENRLYIQTELCTTTLQAEMQQASPLALPLARRYKCLREILLALEYIHKNGMVHLDIKPENVFLKNDQFKLGDFGLVSKVSSHDVEEGDSRYMSMELLSGDHADLTKSDIFSLGITMYELCMGGSKPLPSNGPEWQALRSGGVPRLSNTPDELHQIMLAMMHPSYQERPCANELLQRPQLLSDEQKMLMLERNKVLQANLALVAQSRRLEQLAPAPAVPKKGLLARRNTWSFSS</sequence>